<gene>
    <name evidence="2" type="ORF">Scep_007701</name>
</gene>
<keyword evidence="1" id="KW-0472">Membrane</keyword>
<evidence type="ECO:0000313" key="2">
    <source>
        <dbReference type="EMBL" id="KAK9148944.1"/>
    </source>
</evidence>
<feature type="transmembrane region" description="Helical" evidence="1">
    <location>
        <begin position="75"/>
        <end position="99"/>
    </location>
</feature>
<proteinExistence type="predicted"/>
<name>A0AAP0PNI0_9MAGN</name>
<comment type="caution">
    <text evidence="2">The sequence shown here is derived from an EMBL/GenBank/DDBJ whole genome shotgun (WGS) entry which is preliminary data.</text>
</comment>
<protein>
    <submittedName>
        <fullName evidence="2">Uncharacterized protein</fullName>
    </submittedName>
</protein>
<dbReference type="EMBL" id="JBBNAG010000003">
    <property type="protein sequence ID" value="KAK9148944.1"/>
    <property type="molecule type" value="Genomic_DNA"/>
</dbReference>
<keyword evidence="3" id="KW-1185">Reference proteome</keyword>
<reference evidence="2 3" key="1">
    <citation type="submission" date="2024-01" db="EMBL/GenBank/DDBJ databases">
        <title>Genome assemblies of Stephania.</title>
        <authorList>
            <person name="Yang L."/>
        </authorList>
    </citation>
    <scope>NUCLEOTIDE SEQUENCE [LARGE SCALE GENOMIC DNA]</scope>
    <source>
        <strain evidence="2">JXDWG</strain>
        <tissue evidence="2">Leaf</tissue>
    </source>
</reference>
<evidence type="ECO:0000256" key="1">
    <source>
        <dbReference type="SAM" id="Phobius"/>
    </source>
</evidence>
<dbReference type="AlphaFoldDB" id="A0AAP0PNI0"/>
<organism evidence="2 3">
    <name type="scientific">Stephania cephalantha</name>
    <dbReference type="NCBI Taxonomy" id="152367"/>
    <lineage>
        <taxon>Eukaryota</taxon>
        <taxon>Viridiplantae</taxon>
        <taxon>Streptophyta</taxon>
        <taxon>Embryophyta</taxon>
        <taxon>Tracheophyta</taxon>
        <taxon>Spermatophyta</taxon>
        <taxon>Magnoliopsida</taxon>
        <taxon>Ranunculales</taxon>
        <taxon>Menispermaceae</taxon>
        <taxon>Menispermoideae</taxon>
        <taxon>Cissampelideae</taxon>
        <taxon>Stephania</taxon>
    </lineage>
</organism>
<keyword evidence="1" id="KW-0812">Transmembrane</keyword>
<accession>A0AAP0PNI0</accession>
<evidence type="ECO:0000313" key="3">
    <source>
        <dbReference type="Proteomes" id="UP001419268"/>
    </source>
</evidence>
<keyword evidence="1" id="KW-1133">Transmembrane helix</keyword>
<dbReference type="Proteomes" id="UP001419268">
    <property type="component" value="Unassembled WGS sequence"/>
</dbReference>
<sequence length="159" mass="18315">MRTRWRGRERRMCRGWCKGNRRTYGEREAAWQRCVSHNQRGFCTCGRTYKSIHTSSSLQPNSTFPYSPKPKDNPLCASILFIAVAIIGAVVFFALLFANTPDNLFGRFIREGRWRPHKLKKPVVIMISADGFLFGYQFKTPTPNIHRLTSKGTEADREA</sequence>